<comment type="subcellular location">
    <subcellularLocation>
        <location evidence="1">Cell membrane</location>
        <topology evidence="1">Multi-pass membrane protein</topology>
    </subcellularLocation>
</comment>
<feature type="domain" description="Major facilitator superfamily (MFS) profile" evidence="6">
    <location>
        <begin position="15"/>
        <end position="419"/>
    </location>
</feature>
<dbReference type="Pfam" id="PF07690">
    <property type="entry name" value="MFS_1"/>
    <property type="match status" value="1"/>
</dbReference>
<dbReference type="AlphaFoldDB" id="A0A6J4MCQ6"/>
<evidence type="ECO:0000256" key="1">
    <source>
        <dbReference type="ARBA" id="ARBA00004651"/>
    </source>
</evidence>
<name>A0A6J4MCQ6_9ACTN</name>
<feature type="transmembrane region" description="Helical" evidence="5">
    <location>
        <begin position="332"/>
        <end position="354"/>
    </location>
</feature>
<keyword evidence="3 5" id="KW-1133">Transmembrane helix</keyword>
<feature type="transmembrane region" description="Helical" evidence="5">
    <location>
        <begin position="108"/>
        <end position="129"/>
    </location>
</feature>
<dbReference type="InterPro" id="IPR011701">
    <property type="entry name" value="MFS"/>
</dbReference>
<feature type="transmembrane region" description="Helical" evidence="5">
    <location>
        <begin position="394"/>
        <end position="413"/>
    </location>
</feature>
<dbReference type="SUPFAM" id="SSF103473">
    <property type="entry name" value="MFS general substrate transporter"/>
    <property type="match status" value="1"/>
</dbReference>
<feature type="transmembrane region" description="Helical" evidence="5">
    <location>
        <begin position="305"/>
        <end position="326"/>
    </location>
</feature>
<keyword evidence="2 5" id="KW-0812">Transmembrane</keyword>
<accession>A0A6J4MCQ6</accession>
<dbReference type="PANTHER" id="PTHR23534:SF1">
    <property type="entry name" value="MAJOR FACILITATOR SUPERFAMILY PROTEIN"/>
    <property type="match status" value="1"/>
</dbReference>
<dbReference type="PANTHER" id="PTHR23534">
    <property type="entry name" value="MFS PERMEASE"/>
    <property type="match status" value="1"/>
</dbReference>
<keyword evidence="4 5" id="KW-0472">Membrane</keyword>
<feature type="transmembrane region" description="Helical" evidence="5">
    <location>
        <begin position="82"/>
        <end position="102"/>
    </location>
</feature>
<reference evidence="7" key="1">
    <citation type="submission" date="2020-02" db="EMBL/GenBank/DDBJ databases">
        <authorList>
            <person name="Meier V. D."/>
        </authorList>
    </citation>
    <scope>NUCLEOTIDE SEQUENCE</scope>
    <source>
        <strain evidence="7">AVDCRST_MAG34</strain>
    </source>
</reference>
<organism evidence="7">
    <name type="scientific">uncultured Nocardioidaceae bacterium</name>
    <dbReference type="NCBI Taxonomy" id="253824"/>
    <lineage>
        <taxon>Bacteria</taxon>
        <taxon>Bacillati</taxon>
        <taxon>Actinomycetota</taxon>
        <taxon>Actinomycetes</taxon>
        <taxon>Propionibacteriales</taxon>
        <taxon>Nocardioidaceae</taxon>
        <taxon>environmental samples</taxon>
    </lineage>
</organism>
<feature type="transmembrane region" description="Helical" evidence="5">
    <location>
        <begin position="272"/>
        <end position="298"/>
    </location>
</feature>
<sequence length="423" mass="42171">MTASAHDVERLQQHTVRVLVGSQALGGLGTTVGIAVASVLARDVSGSESLAGLAQTVQVLGAALGSYLVARLMGRRGRRIGLVTGYLVGASGAAICVVGGAVRSFPVLLLGALLLGATTATGLQARYAATDLALPARRARALSTVLWATTLGAVAGPNLVGPAGRLASAVGLPRLTGPFLVSVVAVLLAAGVVAAALRPDPLLVAKELATRATPGAAASGVVSARVAWRRLQDLARTSPGVGAGILAVSAAQAVMVAVMIMTPLHMDHGGAALQVIGLVISIHVLGMFFFSPLVGWLADRAGRPVTLLLGAGVLWTALVLAGSSPAGTSFRIGAGLFLLGLGWSCCTIAGSALVTESTPLTDRTDVQGAADLVMNVVAAAAGVLAGVVVDGWGFTALNAFAGVLVLGVLLAVARSRRADVLVA</sequence>
<dbReference type="InterPro" id="IPR020846">
    <property type="entry name" value="MFS_dom"/>
</dbReference>
<evidence type="ECO:0000256" key="4">
    <source>
        <dbReference type="ARBA" id="ARBA00023136"/>
    </source>
</evidence>
<gene>
    <name evidence="7" type="ORF">AVDCRST_MAG34-2143</name>
</gene>
<protein>
    <submittedName>
        <fullName evidence="7">Major facilitator superfamily MFS_1</fullName>
    </submittedName>
</protein>
<evidence type="ECO:0000256" key="2">
    <source>
        <dbReference type="ARBA" id="ARBA00022692"/>
    </source>
</evidence>
<dbReference type="EMBL" id="CADCUI010000053">
    <property type="protein sequence ID" value="CAA9356638.1"/>
    <property type="molecule type" value="Genomic_DNA"/>
</dbReference>
<dbReference type="InterPro" id="IPR036259">
    <property type="entry name" value="MFS_trans_sf"/>
</dbReference>
<feature type="transmembrane region" description="Helical" evidence="5">
    <location>
        <begin position="239"/>
        <end position="260"/>
    </location>
</feature>
<dbReference type="Gene3D" id="1.20.1250.20">
    <property type="entry name" value="MFS general substrate transporter like domains"/>
    <property type="match status" value="1"/>
</dbReference>
<proteinExistence type="predicted"/>
<dbReference type="GO" id="GO:0022857">
    <property type="term" value="F:transmembrane transporter activity"/>
    <property type="evidence" value="ECO:0007669"/>
    <property type="project" value="InterPro"/>
</dbReference>
<dbReference type="PROSITE" id="PS50850">
    <property type="entry name" value="MFS"/>
    <property type="match status" value="1"/>
</dbReference>
<evidence type="ECO:0000259" key="6">
    <source>
        <dbReference type="PROSITE" id="PS50850"/>
    </source>
</evidence>
<feature type="transmembrane region" description="Helical" evidence="5">
    <location>
        <begin position="141"/>
        <end position="159"/>
    </location>
</feature>
<evidence type="ECO:0000256" key="3">
    <source>
        <dbReference type="ARBA" id="ARBA00022989"/>
    </source>
</evidence>
<feature type="transmembrane region" description="Helical" evidence="5">
    <location>
        <begin position="366"/>
        <end position="388"/>
    </location>
</feature>
<feature type="transmembrane region" description="Helical" evidence="5">
    <location>
        <begin position="179"/>
        <end position="197"/>
    </location>
</feature>
<evidence type="ECO:0000313" key="7">
    <source>
        <dbReference type="EMBL" id="CAA9356638.1"/>
    </source>
</evidence>
<dbReference type="GO" id="GO:0005886">
    <property type="term" value="C:plasma membrane"/>
    <property type="evidence" value="ECO:0007669"/>
    <property type="project" value="UniProtKB-SubCell"/>
</dbReference>
<feature type="transmembrane region" description="Helical" evidence="5">
    <location>
        <begin position="18"/>
        <end position="40"/>
    </location>
</feature>
<feature type="transmembrane region" description="Helical" evidence="5">
    <location>
        <begin position="52"/>
        <end position="70"/>
    </location>
</feature>
<evidence type="ECO:0000256" key="5">
    <source>
        <dbReference type="SAM" id="Phobius"/>
    </source>
</evidence>